<dbReference type="GO" id="GO:0006633">
    <property type="term" value="P:fatty acid biosynthetic process"/>
    <property type="evidence" value="ECO:0007669"/>
    <property type="project" value="TreeGrafter"/>
</dbReference>
<dbReference type="InterPro" id="IPR057326">
    <property type="entry name" value="KR_dom"/>
</dbReference>
<evidence type="ECO:0000256" key="5">
    <source>
        <dbReference type="SAM" id="MobiDB-lite"/>
    </source>
</evidence>
<dbReference type="InterPro" id="IPR049552">
    <property type="entry name" value="PKS_DH_N"/>
</dbReference>
<dbReference type="InterPro" id="IPR042104">
    <property type="entry name" value="PKS_dehydratase_sf"/>
</dbReference>
<dbReference type="InterPro" id="IPR016035">
    <property type="entry name" value="Acyl_Trfase/lysoPLipase"/>
</dbReference>
<dbReference type="SMART" id="SM00826">
    <property type="entry name" value="PKS_DH"/>
    <property type="match status" value="1"/>
</dbReference>
<dbReference type="AlphaFoldDB" id="A0A3M2M5Y2"/>
<keyword evidence="9" id="KW-1185">Reference proteome</keyword>
<dbReference type="Gene3D" id="3.10.129.110">
    <property type="entry name" value="Polyketide synthase dehydratase"/>
    <property type="match status" value="1"/>
</dbReference>
<dbReference type="Pfam" id="PF00698">
    <property type="entry name" value="Acyl_transf_1"/>
    <property type="match status" value="1"/>
</dbReference>
<evidence type="ECO:0000256" key="3">
    <source>
        <dbReference type="ARBA" id="ARBA00022679"/>
    </source>
</evidence>
<dbReference type="GO" id="GO:0005886">
    <property type="term" value="C:plasma membrane"/>
    <property type="evidence" value="ECO:0007669"/>
    <property type="project" value="TreeGrafter"/>
</dbReference>
<dbReference type="InterPro" id="IPR050091">
    <property type="entry name" value="PKS_NRPS_Biosynth_Enz"/>
</dbReference>
<dbReference type="InterPro" id="IPR020806">
    <property type="entry name" value="PKS_PP-bd"/>
</dbReference>
<dbReference type="Gene3D" id="1.10.1200.10">
    <property type="entry name" value="ACP-like"/>
    <property type="match status" value="1"/>
</dbReference>
<dbReference type="InterPro" id="IPR013968">
    <property type="entry name" value="PKS_KR"/>
</dbReference>
<dbReference type="GO" id="GO:0031177">
    <property type="term" value="F:phosphopantetheine binding"/>
    <property type="evidence" value="ECO:0007669"/>
    <property type="project" value="InterPro"/>
</dbReference>
<proteinExistence type="predicted"/>
<dbReference type="InterPro" id="IPR001227">
    <property type="entry name" value="Ac_transferase_dom_sf"/>
</dbReference>
<dbReference type="InterPro" id="IPR049900">
    <property type="entry name" value="PKS_mFAS_DH"/>
</dbReference>
<dbReference type="SMART" id="SM00827">
    <property type="entry name" value="PKS_AT"/>
    <property type="match status" value="1"/>
</dbReference>
<dbReference type="Gene3D" id="3.30.70.3290">
    <property type="match status" value="1"/>
</dbReference>
<dbReference type="Pfam" id="PF21089">
    <property type="entry name" value="PKS_DH_N"/>
    <property type="match status" value="1"/>
</dbReference>
<keyword evidence="3" id="KW-0808">Transferase</keyword>
<dbReference type="GO" id="GO:0071770">
    <property type="term" value="P:DIM/DIP cell wall layer assembly"/>
    <property type="evidence" value="ECO:0007669"/>
    <property type="project" value="TreeGrafter"/>
</dbReference>
<feature type="region of interest" description="N-terminal hotdog fold" evidence="4">
    <location>
        <begin position="183"/>
        <end position="303"/>
    </location>
</feature>
<dbReference type="PANTHER" id="PTHR43775">
    <property type="entry name" value="FATTY ACID SYNTHASE"/>
    <property type="match status" value="1"/>
</dbReference>
<feature type="region of interest" description="C-terminal hotdog fold" evidence="4">
    <location>
        <begin position="313"/>
        <end position="463"/>
    </location>
</feature>
<dbReference type="Pfam" id="PF14765">
    <property type="entry name" value="PS-DH"/>
    <property type="match status" value="1"/>
</dbReference>
<dbReference type="Proteomes" id="UP000282674">
    <property type="component" value="Unassembled WGS sequence"/>
</dbReference>
<feature type="active site" description="Proton donor; for dehydratase activity" evidence="4">
    <location>
        <position position="379"/>
    </location>
</feature>
<keyword evidence="2" id="KW-0597">Phosphoprotein</keyword>
<evidence type="ECO:0000256" key="1">
    <source>
        <dbReference type="ARBA" id="ARBA00022450"/>
    </source>
</evidence>
<keyword evidence="1" id="KW-0596">Phosphopantetheine</keyword>
<accession>A0A3M2M5Y2</accession>
<dbReference type="InterPro" id="IPR036291">
    <property type="entry name" value="NAD(P)-bd_dom_sf"/>
</dbReference>
<dbReference type="InterPro" id="IPR036736">
    <property type="entry name" value="ACP-like_sf"/>
</dbReference>
<evidence type="ECO:0000313" key="8">
    <source>
        <dbReference type="EMBL" id="RMI43915.1"/>
    </source>
</evidence>
<dbReference type="SMART" id="SM00823">
    <property type="entry name" value="PKS_PP"/>
    <property type="match status" value="1"/>
</dbReference>
<organism evidence="8 9">
    <name type="scientific">Actinomadura harenae</name>
    <dbReference type="NCBI Taxonomy" id="2483351"/>
    <lineage>
        <taxon>Bacteria</taxon>
        <taxon>Bacillati</taxon>
        <taxon>Actinomycetota</taxon>
        <taxon>Actinomycetes</taxon>
        <taxon>Streptosporangiales</taxon>
        <taxon>Thermomonosporaceae</taxon>
        <taxon>Actinomadura</taxon>
    </lineage>
</organism>
<dbReference type="PANTHER" id="PTHR43775:SF37">
    <property type="entry name" value="SI:DKEY-61P9.11"/>
    <property type="match status" value="1"/>
</dbReference>
<reference evidence="8 9" key="1">
    <citation type="submission" date="2018-10" db="EMBL/GenBank/DDBJ databases">
        <title>Isolation from soil.</title>
        <authorList>
            <person name="Hu J."/>
        </authorList>
    </citation>
    <scope>NUCLEOTIDE SEQUENCE [LARGE SCALE GENOMIC DNA]</scope>
    <source>
        <strain evidence="8 9">NEAU-Ht49</strain>
    </source>
</reference>
<dbReference type="CDD" id="cd08955">
    <property type="entry name" value="KR_2_FAS_SDR_x"/>
    <property type="match status" value="1"/>
</dbReference>
<comment type="caution">
    <text evidence="8">The sequence shown here is derived from an EMBL/GenBank/DDBJ whole genome shotgun (WGS) entry which is preliminary data.</text>
</comment>
<dbReference type="SUPFAM" id="SSF51735">
    <property type="entry name" value="NAD(P)-binding Rossmann-fold domains"/>
    <property type="match status" value="2"/>
</dbReference>
<dbReference type="InterPro" id="IPR014043">
    <property type="entry name" value="Acyl_transferase_dom"/>
</dbReference>
<dbReference type="InterPro" id="IPR020807">
    <property type="entry name" value="PKS_DH"/>
</dbReference>
<dbReference type="SMART" id="SM00822">
    <property type="entry name" value="PKS_KR"/>
    <property type="match status" value="1"/>
</dbReference>
<dbReference type="EMBL" id="RFFG01000022">
    <property type="protein sequence ID" value="RMI43915.1"/>
    <property type="molecule type" value="Genomic_DNA"/>
</dbReference>
<name>A0A3M2M5Y2_9ACTN</name>
<dbReference type="Pfam" id="PF00550">
    <property type="entry name" value="PP-binding"/>
    <property type="match status" value="1"/>
</dbReference>
<dbReference type="PROSITE" id="PS50075">
    <property type="entry name" value="CARRIER"/>
    <property type="match status" value="1"/>
</dbReference>
<dbReference type="InterPro" id="IPR009081">
    <property type="entry name" value="PP-bd_ACP"/>
</dbReference>
<dbReference type="GO" id="GO:0005737">
    <property type="term" value="C:cytoplasm"/>
    <property type="evidence" value="ECO:0007669"/>
    <property type="project" value="TreeGrafter"/>
</dbReference>
<feature type="domain" description="PKS/mFAS DH" evidence="7">
    <location>
        <begin position="183"/>
        <end position="463"/>
    </location>
</feature>
<dbReference type="Gene3D" id="3.40.366.10">
    <property type="entry name" value="Malonyl-Coenzyme A Acyl Carrier Protein, domain 2"/>
    <property type="match status" value="1"/>
</dbReference>
<dbReference type="Gene3D" id="3.40.50.720">
    <property type="entry name" value="NAD(P)-binding Rossmann-like Domain"/>
    <property type="match status" value="1"/>
</dbReference>
<dbReference type="OrthoDB" id="4537517at2"/>
<evidence type="ECO:0000256" key="4">
    <source>
        <dbReference type="PROSITE-ProRule" id="PRU01363"/>
    </source>
</evidence>
<sequence>MARAIDVEVASHSPQVDPILGDLHAVLADLSGTAPGGGFFSTVSEDPCAPGPLDAGYWVRNQRGTVRFRAAVAAALAAGHRLFVECAAHPLAVRPIMDTARAAGIHDAVAVGSLRTGMGDREAFLLNVGAVHCAGFDGIDWAGRYGDGDLVDVPATTWERRRYGGDEPAYRLVAPGLVGADQHPLLGGHVQDPADPGRHLWQTPIGPGRLPWLADHRVSDVPVLPGTGYAEMMLAAAAQVYGVDRVAVTGLHVGSPLVLDPEPVVTTRLVRGGRDARVEIVTGTGVETVVHASGTVRPLDPGEAPPPVPDTGGPWTPSLPEELYRRFRDRHDVQHGPAFTAVDSIGVRAGEGRAVAALRTDDGARVSSWMMRLHPALADELVQTVVAAWLAHCPTSPGPVVVAGFDTVTVFGPTGHACRAIVELHQADDLACRASGLLATADGTVVAEIGGLRLANITSDEQRYAARLAHLAWVPEPAPETAVVRSDRRVLVVAPKGVAWAKELSALLGGGLLTHAPGDVPDLGEMAAGTEVIAVVVTGGPDPSAAARENLSRVRAIIAGLAGRRTPPRLWLLWRADVTALTGAGLRGLLRTAAFEHPELQPSGLEVSGSTPLHAVVADLRADHPITEISWRDGTRHIARVQPGPGAPGVPLPAPVRPGASYIVTGGLGGLGLRTAHWLAGQGAGRVVLCGRTAPAGDLATDLASDLAVATVVLGDIADPATIGEALRAATAGGGTLRGIVHAAGVVQDATLATLDDDIIERVWRGKADGAWALHQATRTEDLDFFVVYSSLAALIGSPGQACYAAANGFLDALTEHRLSQGLPATSIQWGAWADIGRGRHLADQGFLMIKPGDGVAALHRILAEGHQHVAYSPIDVAQWTAAYPALHTSTLLTDLLSGRGTDAAGSPSPIRDEILATPGAEERRYLLQAFIIGEVRDILAGIERHIGPHTSLVTLGLDSLGAVQLQQRIRNRLGVTLRPGVIWVKPTAAALADWILEAMTP</sequence>
<evidence type="ECO:0000259" key="7">
    <source>
        <dbReference type="PROSITE" id="PS52019"/>
    </source>
</evidence>
<evidence type="ECO:0000256" key="2">
    <source>
        <dbReference type="ARBA" id="ARBA00022553"/>
    </source>
</evidence>
<evidence type="ECO:0000259" key="6">
    <source>
        <dbReference type="PROSITE" id="PS50075"/>
    </source>
</evidence>
<protein>
    <submittedName>
        <fullName evidence="8">SDR family NAD(P)-dependent oxidoreductase</fullName>
    </submittedName>
</protein>
<dbReference type="SUPFAM" id="SSF47336">
    <property type="entry name" value="ACP-like"/>
    <property type="match status" value="1"/>
</dbReference>
<evidence type="ECO:0000313" key="9">
    <source>
        <dbReference type="Proteomes" id="UP000282674"/>
    </source>
</evidence>
<feature type="active site" description="Proton acceptor; for dehydratase activity" evidence="4">
    <location>
        <position position="216"/>
    </location>
</feature>
<dbReference type="SUPFAM" id="SSF52151">
    <property type="entry name" value="FabD/lysophospholipase-like"/>
    <property type="match status" value="1"/>
</dbReference>
<dbReference type="GO" id="GO:0004312">
    <property type="term" value="F:fatty acid synthase activity"/>
    <property type="evidence" value="ECO:0007669"/>
    <property type="project" value="TreeGrafter"/>
</dbReference>
<dbReference type="Pfam" id="PF08659">
    <property type="entry name" value="KR"/>
    <property type="match status" value="1"/>
</dbReference>
<gene>
    <name evidence="8" type="ORF">EBO15_14525</name>
</gene>
<feature type="region of interest" description="Disordered" evidence="5">
    <location>
        <begin position="295"/>
        <end position="315"/>
    </location>
</feature>
<dbReference type="PROSITE" id="PS52019">
    <property type="entry name" value="PKS_MFAS_DH"/>
    <property type="match status" value="1"/>
</dbReference>
<feature type="domain" description="Carrier" evidence="6">
    <location>
        <begin position="923"/>
        <end position="1000"/>
    </location>
</feature>
<dbReference type="RefSeq" id="WP_122194913.1">
    <property type="nucleotide sequence ID" value="NZ_JBHSKC010000035.1"/>
</dbReference>
<dbReference type="InterPro" id="IPR049551">
    <property type="entry name" value="PKS_DH_C"/>
</dbReference>